<name>A0A1B9G7H4_9TREE</name>
<protein>
    <recommendedName>
        <fullName evidence="2">2-dehydropantoate 2-reductase</fullName>
        <ecNumber evidence="2">1.1.1.169</ecNumber>
    </recommendedName>
    <alternativeName>
        <fullName evidence="5">Ketopantoate reductase</fullName>
    </alternativeName>
</protein>
<dbReference type="InterPro" id="IPR003710">
    <property type="entry name" value="ApbA"/>
</dbReference>
<dbReference type="EC" id="1.1.1.169" evidence="2"/>
<dbReference type="EMBL" id="CP144541">
    <property type="protein sequence ID" value="WVW79328.1"/>
    <property type="molecule type" value="Genomic_DNA"/>
</dbReference>
<accession>A0A1B9G7H4</accession>
<dbReference type="Proteomes" id="UP000092730">
    <property type="component" value="Chromosome 1"/>
</dbReference>
<proteinExistence type="inferred from homology"/>
<evidence type="ECO:0000256" key="1">
    <source>
        <dbReference type="ARBA" id="ARBA00007870"/>
    </source>
</evidence>
<dbReference type="GO" id="GO:0005739">
    <property type="term" value="C:mitochondrion"/>
    <property type="evidence" value="ECO:0007669"/>
    <property type="project" value="TreeGrafter"/>
</dbReference>
<keyword evidence="10" id="KW-1185">Reference proteome</keyword>
<dbReference type="InterPro" id="IPR036291">
    <property type="entry name" value="NAD(P)-bd_dom_sf"/>
</dbReference>
<dbReference type="InterPro" id="IPR013332">
    <property type="entry name" value="KPR_N"/>
</dbReference>
<dbReference type="SUPFAM" id="SSF48179">
    <property type="entry name" value="6-phosphogluconate dehydrogenase C-terminal domain-like"/>
    <property type="match status" value="1"/>
</dbReference>
<evidence type="ECO:0000313" key="10">
    <source>
        <dbReference type="Proteomes" id="UP000092730"/>
    </source>
</evidence>
<dbReference type="PANTHER" id="PTHR43765">
    <property type="entry name" value="2-DEHYDROPANTOATE 2-REDUCTASE-RELATED"/>
    <property type="match status" value="1"/>
</dbReference>
<feature type="domain" description="Ketopantoate reductase N-terminal" evidence="6">
    <location>
        <begin position="6"/>
        <end position="143"/>
    </location>
</feature>
<dbReference type="PANTHER" id="PTHR43765:SF2">
    <property type="entry name" value="2-DEHYDROPANTOATE 2-REDUCTASE"/>
    <property type="match status" value="1"/>
</dbReference>
<dbReference type="STRING" id="1296100.A0A1B9G7H4"/>
<dbReference type="AlphaFoldDB" id="A0A1B9G7H4"/>
<reference evidence="8" key="1">
    <citation type="submission" date="2013-07" db="EMBL/GenBank/DDBJ databases">
        <title>The Genome Sequence of Cryptococcus bestiolae CBS10118.</title>
        <authorList>
            <consortium name="The Broad Institute Genome Sequencing Platform"/>
            <person name="Cuomo C."/>
            <person name="Litvintseva A."/>
            <person name="Chen Y."/>
            <person name="Heitman J."/>
            <person name="Sun S."/>
            <person name="Springer D."/>
            <person name="Dromer F."/>
            <person name="Young S.K."/>
            <person name="Zeng Q."/>
            <person name="Gargeya S."/>
            <person name="Fitzgerald M."/>
            <person name="Abouelleil A."/>
            <person name="Alvarado L."/>
            <person name="Berlin A.M."/>
            <person name="Chapman S.B."/>
            <person name="Dewar J."/>
            <person name="Goldberg J."/>
            <person name="Griggs A."/>
            <person name="Gujja S."/>
            <person name="Hansen M."/>
            <person name="Howarth C."/>
            <person name="Imamovic A."/>
            <person name="Larimer J."/>
            <person name="McCowan C."/>
            <person name="Murphy C."/>
            <person name="Pearson M."/>
            <person name="Priest M."/>
            <person name="Roberts A."/>
            <person name="Saif S."/>
            <person name="Shea T."/>
            <person name="Sykes S."/>
            <person name="Wortman J."/>
            <person name="Nusbaum C."/>
            <person name="Birren B."/>
        </authorList>
    </citation>
    <scope>NUCLEOTIDE SEQUENCE [LARGE SCALE GENOMIC DNA]</scope>
    <source>
        <strain evidence="8">CBS 10118</strain>
    </source>
</reference>
<dbReference type="SUPFAM" id="SSF51735">
    <property type="entry name" value="NAD(P)-binding Rossmann-fold domains"/>
    <property type="match status" value="1"/>
</dbReference>
<dbReference type="GO" id="GO:0015940">
    <property type="term" value="P:pantothenate biosynthetic process"/>
    <property type="evidence" value="ECO:0007669"/>
    <property type="project" value="InterPro"/>
</dbReference>
<reference evidence="9" key="4">
    <citation type="submission" date="2024-02" db="EMBL/GenBank/DDBJ databases">
        <title>Comparative genomics of Cryptococcus and Kwoniella reveals pathogenesis evolution and contrasting modes of karyotype evolution via chromosome fusion or intercentromeric recombination.</title>
        <authorList>
            <person name="Coelho M.A."/>
            <person name="David-Palma M."/>
            <person name="Shea T."/>
            <person name="Bowers K."/>
            <person name="McGinley-Smith S."/>
            <person name="Mohammad A.W."/>
            <person name="Gnirke A."/>
            <person name="Yurkov A.M."/>
            <person name="Nowrousian M."/>
            <person name="Sun S."/>
            <person name="Cuomo C.A."/>
            <person name="Heitman J."/>
        </authorList>
    </citation>
    <scope>NUCLEOTIDE SEQUENCE</scope>
    <source>
        <strain evidence="9">CBS 10118</strain>
    </source>
</reference>
<comment type="similarity">
    <text evidence="1">Belongs to the ketopantoate reductase family.</text>
</comment>
<dbReference type="RefSeq" id="XP_019048048.1">
    <property type="nucleotide sequence ID" value="XM_019191300.1"/>
</dbReference>
<dbReference type="Pfam" id="PF02558">
    <property type="entry name" value="ApbA"/>
    <property type="match status" value="1"/>
</dbReference>
<evidence type="ECO:0000313" key="8">
    <source>
        <dbReference type="EMBL" id="OCF26978.1"/>
    </source>
</evidence>
<reference evidence="8" key="3">
    <citation type="submission" date="2014-01" db="EMBL/GenBank/DDBJ databases">
        <title>Evolution of pathogenesis and genome organization in the Tremellales.</title>
        <authorList>
            <person name="Cuomo C."/>
            <person name="Litvintseva A."/>
            <person name="Heitman J."/>
            <person name="Chen Y."/>
            <person name="Sun S."/>
            <person name="Springer D."/>
            <person name="Dromer F."/>
            <person name="Young S."/>
            <person name="Zeng Q."/>
            <person name="Chapman S."/>
            <person name="Gujja S."/>
            <person name="Saif S."/>
            <person name="Birren B."/>
        </authorList>
    </citation>
    <scope>NUCLEOTIDE SEQUENCE</scope>
    <source>
        <strain evidence="8">CBS 10118</strain>
    </source>
</reference>
<dbReference type="InterPro" id="IPR013328">
    <property type="entry name" value="6PGD_dom2"/>
</dbReference>
<dbReference type="GeneID" id="30209069"/>
<evidence type="ECO:0000256" key="4">
    <source>
        <dbReference type="ARBA" id="ARBA00023002"/>
    </source>
</evidence>
<organism evidence="8">
    <name type="scientific">Kwoniella bestiolae CBS 10118</name>
    <dbReference type="NCBI Taxonomy" id="1296100"/>
    <lineage>
        <taxon>Eukaryota</taxon>
        <taxon>Fungi</taxon>
        <taxon>Dikarya</taxon>
        <taxon>Basidiomycota</taxon>
        <taxon>Agaricomycotina</taxon>
        <taxon>Tremellomycetes</taxon>
        <taxon>Tremellales</taxon>
        <taxon>Cryptococcaceae</taxon>
        <taxon>Kwoniella</taxon>
    </lineage>
</organism>
<dbReference type="Gene3D" id="1.10.1040.10">
    <property type="entry name" value="N-(1-d-carboxylethyl)-l-norvaline Dehydrogenase, domain 2"/>
    <property type="match status" value="1"/>
</dbReference>
<dbReference type="Pfam" id="PF08546">
    <property type="entry name" value="ApbA_C"/>
    <property type="match status" value="1"/>
</dbReference>
<sequence length="378" mass="42230">MTRTRIHILGIGSIGTLIAHHLHLSTPSTPLTLLVRSPGTFPKTLSSNRQTTRTISEAYQVESSLNDPSSNEYISSLLICTKTTQTSQAIEPLLHRLDEHSVISLLQNGMGVYQELISTFFRDRDKRPHFILGTTPHAVSPAGRRGGINHHIEPGGGFIKWGLVPDPTKNVGHDRVEVWICGKSRVRDISVDDIEGLEIPDGRQDLIHLKDTLSALLSLTDLKSQLLSYNQLNQALLLKLVINAAVNPITAILGRGQMPNGRLQDIPWGVNIVDRIIEESSQILLEQLKQDQNQNSDKDMLKVFGAESLKKIVYDTIESTKHNTSSMAVDIREKRRTEIDYINGYLVKLGDELGCKTDLNRLICEMIKFIEEEQKLIG</sequence>
<dbReference type="InterPro" id="IPR008927">
    <property type="entry name" value="6-PGluconate_DH-like_C_sf"/>
</dbReference>
<dbReference type="VEuPathDB" id="FungiDB:I302_04670"/>
<evidence type="ECO:0000256" key="5">
    <source>
        <dbReference type="ARBA" id="ARBA00032024"/>
    </source>
</evidence>
<gene>
    <name evidence="8" type="ORF">I302_04670</name>
    <name evidence="9" type="ORF">I302_101296</name>
</gene>
<dbReference type="OrthoDB" id="73846at2759"/>
<feature type="domain" description="Ketopantoate reductase C-terminal" evidence="7">
    <location>
        <begin position="233"/>
        <end position="371"/>
    </location>
</feature>
<evidence type="ECO:0000256" key="2">
    <source>
        <dbReference type="ARBA" id="ARBA00013014"/>
    </source>
</evidence>
<keyword evidence="4" id="KW-0560">Oxidoreductase</keyword>
<dbReference type="InterPro" id="IPR013752">
    <property type="entry name" value="KPA_reductase"/>
</dbReference>
<dbReference type="InterPro" id="IPR050838">
    <property type="entry name" value="Ketopantoate_reductase"/>
</dbReference>
<dbReference type="KEGG" id="kbi:30209069"/>
<evidence type="ECO:0000259" key="6">
    <source>
        <dbReference type="Pfam" id="PF02558"/>
    </source>
</evidence>
<evidence type="ECO:0000256" key="3">
    <source>
        <dbReference type="ARBA" id="ARBA00022857"/>
    </source>
</evidence>
<reference evidence="9" key="2">
    <citation type="submission" date="2013-07" db="EMBL/GenBank/DDBJ databases">
        <authorList>
            <consortium name="The Broad Institute Genome Sequencing Platform"/>
            <person name="Cuomo C."/>
            <person name="Litvintseva A."/>
            <person name="Chen Y."/>
            <person name="Heitman J."/>
            <person name="Sun S."/>
            <person name="Springer D."/>
            <person name="Dromer F."/>
            <person name="Young S.K."/>
            <person name="Zeng Q."/>
            <person name="Gargeya S."/>
            <person name="Fitzgerald M."/>
            <person name="Abouelleil A."/>
            <person name="Alvarado L."/>
            <person name="Berlin A.M."/>
            <person name="Chapman S.B."/>
            <person name="Dewar J."/>
            <person name="Goldberg J."/>
            <person name="Griggs A."/>
            <person name="Gujja S."/>
            <person name="Hansen M."/>
            <person name="Howarth C."/>
            <person name="Imamovic A."/>
            <person name="Larimer J."/>
            <person name="McCowan C."/>
            <person name="Murphy C."/>
            <person name="Pearson M."/>
            <person name="Priest M."/>
            <person name="Roberts A."/>
            <person name="Saif S."/>
            <person name="Shea T."/>
            <person name="Sykes S."/>
            <person name="Wortman J."/>
            <person name="Nusbaum C."/>
            <person name="Birren B."/>
        </authorList>
    </citation>
    <scope>NUCLEOTIDE SEQUENCE</scope>
    <source>
        <strain evidence="9">CBS 10118</strain>
    </source>
</reference>
<evidence type="ECO:0000313" key="9">
    <source>
        <dbReference type="EMBL" id="WVW79328.1"/>
    </source>
</evidence>
<dbReference type="EMBL" id="KI894020">
    <property type="protein sequence ID" value="OCF26978.1"/>
    <property type="molecule type" value="Genomic_DNA"/>
</dbReference>
<keyword evidence="3" id="KW-0521">NADP</keyword>
<dbReference type="NCBIfam" id="TIGR00745">
    <property type="entry name" value="apbA_panE"/>
    <property type="match status" value="1"/>
</dbReference>
<dbReference type="GO" id="GO:0050661">
    <property type="term" value="F:NADP binding"/>
    <property type="evidence" value="ECO:0007669"/>
    <property type="project" value="TreeGrafter"/>
</dbReference>
<dbReference type="GO" id="GO:0008677">
    <property type="term" value="F:2-dehydropantoate 2-reductase activity"/>
    <property type="evidence" value="ECO:0007669"/>
    <property type="project" value="UniProtKB-EC"/>
</dbReference>
<evidence type="ECO:0000259" key="7">
    <source>
        <dbReference type="Pfam" id="PF08546"/>
    </source>
</evidence>
<dbReference type="Gene3D" id="3.40.50.720">
    <property type="entry name" value="NAD(P)-binding Rossmann-like Domain"/>
    <property type="match status" value="1"/>
</dbReference>